<evidence type="ECO:0000313" key="2">
    <source>
        <dbReference type="EMBL" id="KAI92587.1"/>
    </source>
</evidence>
<dbReference type="RefSeq" id="WP_004027641.1">
    <property type="nucleotide sequence ID" value="NZ_AGBZ02000001.1"/>
</dbReference>
<comment type="caution">
    <text evidence="2">The sequence shown here is derived from an EMBL/GenBank/DDBJ whole genome shotgun (WGS) entry which is preliminary data.</text>
</comment>
<gene>
    <name evidence="2" type="ORF">SPM_000485</name>
</gene>
<organism evidence="2 3">
    <name type="scientific">Spiroplasma melliferum KC3</name>
    <dbReference type="NCBI Taxonomy" id="570509"/>
    <lineage>
        <taxon>Bacteria</taxon>
        <taxon>Bacillati</taxon>
        <taxon>Mycoplasmatota</taxon>
        <taxon>Mollicutes</taxon>
        <taxon>Entomoplasmatales</taxon>
        <taxon>Spiroplasmataceae</taxon>
        <taxon>Spiroplasma</taxon>
    </lineage>
</organism>
<reference evidence="2 3" key="1">
    <citation type="journal article" date="2012" name="J. Proteome Res.">
        <title>Application of Spiroplasma melliferum proteogenomic profiling for the discovery of virulence factors and pathogenicity mechanisms in host-associated spiroplasmas.</title>
        <authorList>
            <person name="Alexeev D."/>
            <person name="Kostrjukova E."/>
            <person name="Aliper A."/>
            <person name="Popenko A."/>
            <person name="Bazaleev N."/>
            <person name="Tyakht A."/>
            <person name="Selezneva O."/>
            <person name="Akopian T."/>
            <person name="Prichodko E."/>
            <person name="Kondratov I."/>
            <person name="Chukin M."/>
            <person name="Demina I."/>
            <person name="Galyamina M."/>
            <person name="Kamashev D."/>
            <person name="Vanyushkina A."/>
            <person name="Ladygina V."/>
            <person name="Levitskii S."/>
            <person name="Lazarev V."/>
            <person name="Govorun V."/>
        </authorList>
    </citation>
    <scope>NUCLEOTIDE SEQUENCE [LARGE SCALE GENOMIC DNA]</scope>
    <source>
        <strain evidence="2 3">KC3</strain>
    </source>
</reference>
<evidence type="ECO:0008006" key="4">
    <source>
        <dbReference type="Google" id="ProtNLM"/>
    </source>
</evidence>
<dbReference type="EMBL" id="AGBZ02000001">
    <property type="protein sequence ID" value="KAI92587.1"/>
    <property type="molecule type" value="Genomic_DNA"/>
</dbReference>
<feature type="chain" id="PRO_5042541843" description="Lipoprotein" evidence="1">
    <location>
        <begin position="21"/>
        <end position="359"/>
    </location>
</feature>
<name>A0AAI9X0X4_SPIME</name>
<evidence type="ECO:0000256" key="1">
    <source>
        <dbReference type="SAM" id="SignalP"/>
    </source>
</evidence>
<accession>A0AAI9X0X4</accession>
<feature type="signal peptide" evidence="1">
    <location>
        <begin position="1"/>
        <end position="20"/>
    </location>
</feature>
<dbReference type="AlphaFoldDB" id="A0AAI9X0X4"/>
<keyword evidence="1" id="KW-0732">Signal</keyword>
<sequence>MKKFLRILGMVMLTSTSALPVISCVIPKQKELTIHDEIKKSLQNRIIFDNGWITDYSQSKENIETWTKTFMYSTWNFLNKLITYLVFQQLLKDIPNLMKHYPNFSLFASFILEDSMNIRKAIRSQQNVIFNYDVSYNLQQLQDIPFQDLFDNNILLPYNRTGMIRFYGRDIFGQYKILGNNSQNQLSFNQKNFIQYDKRRLNYLSKMLNDPSVIKVFDADYRKFLIMSQWLPYVDFSKLDFPSENLVKEIRDNSNIFNLNKDKILKNLKKNILEDYKIQHLFKSMPTVFDDLDIDILLVKAVLTSEIQDNTAMNYVYGLDRTYDKDMLIINVKTTLKMGNITSDMTIDEQLVLKIKYVE</sequence>
<evidence type="ECO:0000313" key="3">
    <source>
        <dbReference type="Proteomes" id="UP000004057"/>
    </source>
</evidence>
<protein>
    <recommendedName>
        <fullName evidence="4">Lipoprotein</fullName>
    </recommendedName>
</protein>
<proteinExistence type="predicted"/>
<dbReference type="Proteomes" id="UP000004057">
    <property type="component" value="Unassembled WGS sequence"/>
</dbReference>